<feature type="compositionally biased region" description="Low complexity" evidence="1">
    <location>
        <begin position="45"/>
        <end position="57"/>
    </location>
</feature>
<evidence type="ECO:0000313" key="3">
    <source>
        <dbReference type="EMBL" id="KAH3673217.1"/>
    </source>
</evidence>
<proteinExistence type="predicted"/>
<feature type="region of interest" description="Disordered" evidence="1">
    <location>
        <begin position="34"/>
        <end position="58"/>
    </location>
</feature>
<feature type="region of interest" description="Disordered" evidence="1">
    <location>
        <begin position="225"/>
        <end position="254"/>
    </location>
</feature>
<protein>
    <submittedName>
        <fullName evidence="3">Uncharacterized protein</fullName>
    </submittedName>
</protein>
<reference evidence="3" key="2">
    <citation type="submission" date="2021-01" db="EMBL/GenBank/DDBJ databases">
        <authorList>
            <person name="Schikora-Tamarit M.A."/>
        </authorList>
    </citation>
    <scope>NUCLEOTIDE SEQUENCE</scope>
    <source>
        <strain evidence="3">CBS6341</strain>
    </source>
</reference>
<feature type="transmembrane region" description="Helical" evidence="2">
    <location>
        <begin position="447"/>
        <end position="468"/>
    </location>
</feature>
<dbReference type="OrthoDB" id="3981319at2759"/>
<keyword evidence="4" id="KW-1185">Reference proteome</keyword>
<dbReference type="EMBL" id="JAEUBF010001036">
    <property type="protein sequence ID" value="KAH3673217.1"/>
    <property type="molecule type" value="Genomic_DNA"/>
</dbReference>
<evidence type="ECO:0000256" key="1">
    <source>
        <dbReference type="SAM" id="MobiDB-lite"/>
    </source>
</evidence>
<reference evidence="3" key="1">
    <citation type="journal article" date="2021" name="Open Biol.">
        <title>Shared evolutionary footprints suggest mitochondrial oxidative damage underlies multiple complex I losses in fungi.</title>
        <authorList>
            <person name="Schikora-Tamarit M.A."/>
            <person name="Marcet-Houben M."/>
            <person name="Nosek J."/>
            <person name="Gabaldon T."/>
        </authorList>
    </citation>
    <scope>NUCLEOTIDE SEQUENCE</scope>
    <source>
        <strain evidence="3">CBS6341</strain>
    </source>
</reference>
<sequence>MSTIELHKTTNDQSISTDSEESFLMRQLNKSSLFNSSDGSQYNPNATNTNSSNSSNSRILQYTRRSYFRESFIDENGEDRTFNIFHDAINEVSVGDSSKDVSLTGIEHLNQNILNELDFNQSKSSISRNNSNVRRNISKRRSGQSLNILENNHVMLVDSIDDSIVKRETNASEFSSLDESNPTPIPDKKSQSDTSEQKFVQKVPISPLPNVPEIFDKSAVFKSPNGINSQNLSKKSSDSSLYSNSNKSLQSQTRESILNFEESRKKQPGFKFQHNKMPRVNSNSHIRPILEVIPSAADIGVTPSILSPLSTQFQNSIQKDTITDDAGVPKPSKSIIKGTKLKALKKSSALGFYTDTELVSIKEYDSIPKEYQDSPLPNDDDFFTKLYESRSEKYISPPIKFNRVAWIVYLISFIIPPLFFFLGFGLLDQQIGYFDRSIKRISLATGVLVTFLLFAMIAVGFGVGLHNFI</sequence>
<feature type="compositionally biased region" description="Low complexity" evidence="1">
    <location>
        <begin position="229"/>
        <end position="252"/>
    </location>
</feature>
<keyword evidence="2" id="KW-0472">Membrane</keyword>
<evidence type="ECO:0000256" key="2">
    <source>
        <dbReference type="SAM" id="Phobius"/>
    </source>
</evidence>
<dbReference type="Proteomes" id="UP000769528">
    <property type="component" value="Unassembled WGS sequence"/>
</dbReference>
<feature type="compositionally biased region" description="Polar residues" evidence="1">
    <location>
        <begin position="34"/>
        <end position="44"/>
    </location>
</feature>
<gene>
    <name evidence="3" type="ORF">WICMUC_003835</name>
</gene>
<keyword evidence="2" id="KW-1133">Transmembrane helix</keyword>
<feature type="compositionally biased region" description="Polar residues" evidence="1">
    <location>
        <begin position="171"/>
        <end position="182"/>
    </location>
</feature>
<evidence type="ECO:0000313" key="4">
    <source>
        <dbReference type="Proteomes" id="UP000769528"/>
    </source>
</evidence>
<accession>A0A9P8PJH7</accession>
<dbReference type="AlphaFoldDB" id="A0A9P8PJH7"/>
<feature type="transmembrane region" description="Helical" evidence="2">
    <location>
        <begin position="406"/>
        <end position="427"/>
    </location>
</feature>
<comment type="caution">
    <text evidence="3">The sequence shown here is derived from an EMBL/GenBank/DDBJ whole genome shotgun (WGS) entry which is preliminary data.</text>
</comment>
<organism evidence="3 4">
    <name type="scientific">Wickerhamomyces mucosus</name>
    <dbReference type="NCBI Taxonomy" id="1378264"/>
    <lineage>
        <taxon>Eukaryota</taxon>
        <taxon>Fungi</taxon>
        <taxon>Dikarya</taxon>
        <taxon>Ascomycota</taxon>
        <taxon>Saccharomycotina</taxon>
        <taxon>Saccharomycetes</taxon>
        <taxon>Phaffomycetales</taxon>
        <taxon>Wickerhamomycetaceae</taxon>
        <taxon>Wickerhamomyces</taxon>
    </lineage>
</organism>
<keyword evidence="2" id="KW-0812">Transmembrane</keyword>
<name>A0A9P8PJH7_9ASCO</name>
<feature type="region of interest" description="Disordered" evidence="1">
    <location>
        <begin position="171"/>
        <end position="203"/>
    </location>
</feature>